<dbReference type="InterPro" id="IPR010917">
    <property type="entry name" value="TonB_rcpt_CS"/>
</dbReference>
<evidence type="ECO:0000256" key="5">
    <source>
        <dbReference type="ARBA" id="ARBA00022729"/>
    </source>
</evidence>
<keyword evidence="5" id="KW-0732">Signal</keyword>
<evidence type="ECO:0000256" key="9">
    <source>
        <dbReference type="PROSITE-ProRule" id="PRU01360"/>
    </source>
</evidence>
<evidence type="ECO:0000256" key="10">
    <source>
        <dbReference type="RuleBase" id="RU003357"/>
    </source>
</evidence>
<dbReference type="InterPro" id="IPR036942">
    <property type="entry name" value="Beta-barrel_TonB_sf"/>
</dbReference>
<dbReference type="SUPFAM" id="SSF56935">
    <property type="entry name" value="Porins"/>
    <property type="match status" value="1"/>
</dbReference>
<dbReference type="Proteomes" id="UP001432059">
    <property type="component" value="Chromosome"/>
</dbReference>
<keyword evidence="2 9" id="KW-0813">Transport</keyword>
<dbReference type="KEGG" id="bpor:BPO_2100"/>
<dbReference type="Gene3D" id="2.170.130.10">
    <property type="entry name" value="TonB-dependent receptor, plug domain"/>
    <property type="match status" value="1"/>
</dbReference>
<keyword evidence="3 9" id="KW-1134">Transmembrane beta strand</keyword>
<feature type="domain" description="TonB-dependent receptor plug" evidence="12">
    <location>
        <begin position="71"/>
        <end position="155"/>
    </location>
</feature>
<evidence type="ECO:0000256" key="3">
    <source>
        <dbReference type="ARBA" id="ARBA00022452"/>
    </source>
</evidence>
<dbReference type="InterPro" id="IPR037066">
    <property type="entry name" value="Plug_dom_sf"/>
</dbReference>
<dbReference type="PROSITE" id="PS01156">
    <property type="entry name" value="TONB_DEPENDENT_REC_2"/>
    <property type="match status" value="1"/>
</dbReference>
<evidence type="ECO:0000256" key="4">
    <source>
        <dbReference type="ARBA" id="ARBA00022692"/>
    </source>
</evidence>
<feature type="domain" description="TonB-dependent receptor-like beta-barrel" evidence="11">
    <location>
        <begin position="212"/>
        <end position="641"/>
    </location>
</feature>
<evidence type="ECO:0000256" key="8">
    <source>
        <dbReference type="ARBA" id="ARBA00023237"/>
    </source>
</evidence>
<keyword evidence="7 9" id="KW-0472">Membrane</keyword>
<name>A0AAU0F303_9FLAO</name>
<organism evidence="13 14">
    <name type="scientific">Bergeyella porcorum</name>
    <dbReference type="NCBI Taxonomy" id="1735111"/>
    <lineage>
        <taxon>Bacteria</taxon>
        <taxon>Pseudomonadati</taxon>
        <taxon>Bacteroidota</taxon>
        <taxon>Flavobacteriia</taxon>
        <taxon>Flavobacteriales</taxon>
        <taxon>Weeksellaceae</taxon>
        <taxon>Bergeyella</taxon>
    </lineage>
</organism>
<protein>
    <submittedName>
        <fullName evidence="13">Iron complex outermembrane recepter protein</fullName>
    </submittedName>
</protein>
<dbReference type="InterPro" id="IPR039426">
    <property type="entry name" value="TonB-dep_rcpt-like"/>
</dbReference>
<dbReference type="InterPro" id="IPR012910">
    <property type="entry name" value="Plug_dom"/>
</dbReference>
<evidence type="ECO:0000256" key="6">
    <source>
        <dbReference type="ARBA" id="ARBA00023077"/>
    </source>
</evidence>
<sequence length="677" mass="76582">MNKKSRIMNQKTIKITILNLSVICLLGQNVYGQQDRDSLLHNIKVIELLKLSPKGNQKRVEVLASDFLGHDAGQFLNHTPEMSGIRKAGNYATDPVLRGFKYEQLNIVVDGAANAINACPSRMDPAISQVNMNAMQSVEIYKGPYQLRYGTALGGSINFVTKMASFSEKPTLGGRLSTGYESNGNILRNELSATLASPRLVWDILGTYQSGEAYKDGNGNEVSSAFLRYSGGTKGTFKWNENNVSSLHINTNQSRDVEFAALHMDLIYDKTWMIQAKHLAKFKNAIVKHLDVNTYYTNVKHSMGNTSRTMVSDVASQTYGARTELKLSHRDNTLYTGLDYKYAHAENISMIMPMMMPARDGSAWQNSSIFQMGWFNEYQRKFNQASLTLAYRMDYNNADAEEVSQLFRVLYGDVASQQLNHSVSLDYTQRLGKGFTLSLLAGRGQRSASLTERFINRFVVGLDAYEMVGNPKLKPETNHQTDVVLSFRKPNIYFQIDGFVSYMRNYISGVINPNIAKYAMSSPGVRQYMNIDKALKTGVEASLSWQVVPQLRPNWAMAYTYAEDIETEQPLPEIARLDFRWNLLADFSPIIMETKLRYVAPQNRISQGFGEMKTPDFYTVDIDARYEIFRNASITAKVYNVFNRAYAEHLSRTLSMDKNQRILAPGRNFALSFSYTF</sequence>
<dbReference type="Pfam" id="PF07715">
    <property type="entry name" value="Plug"/>
    <property type="match status" value="1"/>
</dbReference>
<evidence type="ECO:0000259" key="11">
    <source>
        <dbReference type="Pfam" id="PF00593"/>
    </source>
</evidence>
<dbReference type="EMBL" id="CP136426">
    <property type="protein sequence ID" value="WOC52747.1"/>
    <property type="molecule type" value="Genomic_DNA"/>
</dbReference>
<dbReference type="InterPro" id="IPR000531">
    <property type="entry name" value="Beta-barrel_TonB"/>
</dbReference>
<keyword evidence="14" id="KW-1185">Reference proteome</keyword>
<dbReference type="PANTHER" id="PTHR30069:SF49">
    <property type="entry name" value="OUTER MEMBRANE PROTEIN C"/>
    <property type="match status" value="1"/>
</dbReference>
<proteinExistence type="inferred from homology"/>
<accession>A0AAU0F303</accession>
<dbReference type="AlphaFoldDB" id="A0AAU0F303"/>
<evidence type="ECO:0000313" key="14">
    <source>
        <dbReference type="Proteomes" id="UP001432059"/>
    </source>
</evidence>
<comment type="subcellular location">
    <subcellularLocation>
        <location evidence="1 9">Cell outer membrane</location>
        <topology evidence="1 9">Multi-pass membrane protein</topology>
    </subcellularLocation>
</comment>
<evidence type="ECO:0000313" key="13">
    <source>
        <dbReference type="EMBL" id="WOC52747.1"/>
    </source>
</evidence>
<reference evidence="13" key="1">
    <citation type="submission" date="2023-10" db="EMBL/GenBank/DDBJ databases">
        <title>Characterization and whole genome sequencing of a novel strain of Bergeyella porcorum QD2021 isolated from pig.</title>
        <authorList>
            <person name="Liu G."/>
            <person name="Chen C."/>
            <person name="Han X."/>
        </authorList>
    </citation>
    <scope>NUCLEOTIDE SEQUENCE</scope>
    <source>
        <strain evidence="13">QD2021</strain>
    </source>
</reference>
<dbReference type="GO" id="GO:0044718">
    <property type="term" value="P:siderophore transmembrane transport"/>
    <property type="evidence" value="ECO:0007669"/>
    <property type="project" value="TreeGrafter"/>
</dbReference>
<dbReference type="PANTHER" id="PTHR30069">
    <property type="entry name" value="TONB-DEPENDENT OUTER MEMBRANE RECEPTOR"/>
    <property type="match status" value="1"/>
</dbReference>
<gene>
    <name evidence="13" type="ORF">BPO_2100</name>
</gene>
<comment type="similarity">
    <text evidence="9 10">Belongs to the TonB-dependent receptor family.</text>
</comment>
<dbReference type="GO" id="GO:0015344">
    <property type="term" value="F:siderophore uptake transmembrane transporter activity"/>
    <property type="evidence" value="ECO:0007669"/>
    <property type="project" value="TreeGrafter"/>
</dbReference>
<keyword evidence="8 9" id="KW-0998">Cell outer membrane</keyword>
<keyword evidence="6 10" id="KW-0798">TonB box</keyword>
<evidence type="ECO:0000256" key="1">
    <source>
        <dbReference type="ARBA" id="ARBA00004571"/>
    </source>
</evidence>
<dbReference type="PROSITE" id="PS52016">
    <property type="entry name" value="TONB_DEPENDENT_REC_3"/>
    <property type="match status" value="1"/>
</dbReference>
<keyword evidence="4 9" id="KW-0812">Transmembrane</keyword>
<dbReference type="Pfam" id="PF00593">
    <property type="entry name" value="TonB_dep_Rec_b-barrel"/>
    <property type="match status" value="1"/>
</dbReference>
<evidence type="ECO:0000256" key="2">
    <source>
        <dbReference type="ARBA" id="ARBA00022448"/>
    </source>
</evidence>
<evidence type="ECO:0000256" key="7">
    <source>
        <dbReference type="ARBA" id="ARBA00023136"/>
    </source>
</evidence>
<dbReference type="GO" id="GO:0009279">
    <property type="term" value="C:cell outer membrane"/>
    <property type="evidence" value="ECO:0007669"/>
    <property type="project" value="UniProtKB-SubCell"/>
</dbReference>
<evidence type="ECO:0000259" key="12">
    <source>
        <dbReference type="Pfam" id="PF07715"/>
    </source>
</evidence>
<dbReference type="Gene3D" id="2.40.170.20">
    <property type="entry name" value="TonB-dependent receptor, beta-barrel domain"/>
    <property type="match status" value="1"/>
</dbReference>